<name>A0ABV7V5M5_9SPHN</name>
<gene>
    <name evidence="1" type="ORF">ACFOOT_11980</name>
</gene>
<evidence type="ECO:0000313" key="2">
    <source>
        <dbReference type="Proteomes" id="UP001595683"/>
    </source>
</evidence>
<dbReference type="Proteomes" id="UP001595683">
    <property type="component" value="Unassembled WGS sequence"/>
</dbReference>
<comment type="caution">
    <text evidence="1">The sequence shown here is derived from an EMBL/GenBank/DDBJ whole genome shotgun (WGS) entry which is preliminary data.</text>
</comment>
<sequence length="62" mass="6385">LPMDQTLIKLGGKSGGHVSWLGDGRTLRFTVRNGGALSSVKAIEQVLGICEAPVQAPRSGGP</sequence>
<evidence type="ECO:0000313" key="1">
    <source>
        <dbReference type="EMBL" id="MFC3672141.1"/>
    </source>
</evidence>
<accession>A0ABV7V5M5</accession>
<reference evidence="2" key="1">
    <citation type="journal article" date="2019" name="Int. J. Syst. Evol. Microbiol.">
        <title>The Global Catalogue of Microorganisms (GCM) 10K type strain sequencing project: providing services to taxonomists for standard genome sequencing and annotation.</title>
        <authorList>
            <consortium name="The Broad Institute Genomics Platform"/>
            <consortium name="The Broad Institute Genome Sequencing Center for Infectious Disease"/>
            <person name="Wu L."/>
            <person name="Ma J."/>
        </authorList>
    </citation>
    <scope>NUCLEOTIDE SEQUENCE [LARGE SCALE GENOMIC DNA]</scope>
    <source>
        <strain evidence="2">KCTC 42224</strain>
    </source>
</reference>
<protein>
    <submittedName>
        <fullName evidence="1">Uncharacterized protein</fullName>
    </submittedName>
</protein>
<dbReference type="EMBL" id="JBHRYE010000020">
    <property type="protein sequence ID" value="MFC3672141.1"/>
    <property type="molecule type" value="Genomic_DNA"/>
</dbReference>
<organism evidence="1 2">
    <name type="scientific">Novosphingobium pokkalii</name>
    <dbReference type="NCBI Taxonomy" id="1770194"/>
    <lineage>
        <taxon>Bacteria</taxon>
        <taxon>Pseudomonadati</taxon>
        <taxon>Pseudomonadota</taxon>
        <taxon>Alphaproteobacteria</taxon>
        <taxon>Sphingomonadales</taxon>
        <taxon>Sphingomonadaceae</taxon>
        <taxon>Novosphingobium</taxon>
    </lineage>
</organism>
<proteinExistence type="predicted"/>
<keyword evidence="2" id="KW-1185">Reference proteome</keyword>
<feature type="non-terminal residue" evidence="1">
    <location>
        <position position="1"/>
    </location>
</feature>
<dbReference type="RefSeq" id="WP_379541211.1">
    <property type="nucleotide sequence ID" value="NZ_JBHRYE010000020.1"/>
</dbReference>